<dbReference type="STRING" id="1104324.P186_1306"/>
<dbReference type="Proteomes" id="UP000005867">
    <property type="component" value="Chromosome"/>
</dbReference>
<reference evidence="1 2" key="1">
    <citation type="journal article" date="2012" name="J. Bacteriol.">
        <title>Complete genome sequence of strain 1860, a crenarchaeon of the genus pyrobaculum able to grow with various electron acceptors.</title>
        <authorList>
            <person name="Mardanov A.V."/>
            <person name="Gumerov V.M."/>
            <person name="Slobodkina G.B."/>
            <person name="Beletsky A.V."/>
            <person name="Bonch-Osmolovskaya E.A."/>
            <person name="Ravin N.V."/>
            <person name="Skryabin K.G."/>
        </authorList>
    </citation>
    <scope>NUCLEOTIDE SEQUENCE [LARGE SCALE GENOMIC DNA]</scope>
    <source>
        <strain evidence="1 2">1860</strain>
    </source>
</reference>
<keyword evidence="2" id="KW-1185">Reference proteome</keyword>
<dbReference type="GeneID" id="11595563"/>
<dbReference type="AlphaFoldDB" id="G7VDF0"/>
<name>G7VDF0_9CREN</name>
<dbReference type="OrthoDB" id="27204at2157"/>
<accession>G7VDF0</accession>
<dbReference type="RefSeq" id="WP_014288563.1">
    <property type="nucleotide sequence ID" value="NC_016645.1"/>
</dbReference>
<proteinExistence type="predicted"/>
<dbReference type="eggNOG" id="arCOG05682">
    <property type="taxonomic scope" value="Archaea"/>
</dbReference>
<evidence type="ECO:0000313" key="2">
    <source>
        <dbReference type="Proteomes" id="UP000005867"/>
    </source>
</evidence>
<dbReference type="KEGG" id="pyr:P186_1306"/>
<evidence type="ECO:0000313" key="1">
    <source>
        <dbReference type="EMBL" id="AET32735.1"/>
    </source>
</evidence>
<sequence length="104" mass="11654">MCDLFWKIYEMGIPVVVGPSHLARALGCPTTCDCDVVIHIGDAAHVGEKKCVWLSEDSAFIHRHIWIGGYPHISIEDMRKIVSPEVLETIDCVVNRLRSEPRGL</sequence>
<protein>
    <submittedName>
        <fullName evidence="1">Uncharacterized protein</fullName>
    </submittedName>
</protein>
<gene>
    <name evidence="1" type="ORF">P186_1306</name>
</gene>
<dbReference type="EMBL" id="CP003098">
    <property type="protein sequence ID" value="AET32735.1"/>
    <property type="molecule type" value="Genomic_DNA"/>
</dbReference>
<dbReference type="BioCyc" id="PSP1104324:GJSN-1280-MONOMER"/>
<organism evidence="1 2">
    <name type="scientific">Pyrobaculum ferrireducens</name>
    <dbReference type="NCBI Taxonomy" id="1104324"/>
    <lineage>
        <taxon>Archaea</taxon>
        <taxon>Thermoproteota</taxon>
        <taxon>Thermoprotei</taxon>
        <taxon>Thermoproteales</taxon>
        <taxon>Thermoproteaceae</taxon>
        <taxon>Pyrobaculum</taxon>
    </lineage>
</organism>
<dbReference type="HOGENOM" id="CLU_2257468_0_0_2"/>